<name>W7EYI8_BIPV3</name>
<proteinExistence type="predicted"/>
<sequence length="145" mass="16905">MRLTSYETTTISSIRRNVSVASVYIQAENQDSGITFDSEDDALSWVLGGHLIWKLRRASPFISAYSNRRVAWKQAEQRVRERKKNVTIYEIDVYASNRRVKYRNVRCLADRLGMDIPARALHHSKHEYVFLGHIPDSAIKVYYKL</sequence>
<keyword evidence="3" id="KW-1185">Reference proteome</keyword>
<evidence type="ECO:0000313" key="2">
    <source>
        <dbReference type="EMBL" id="EUN33131.1"/>
    </source>
</evidence>
<evidence type="ECO:0000259" key="1">
    <source>
        <dbReference type="Pfam" id="PF24494"/>
    </source>
</evidence>
<dbReference type="AlphaFoldDB" id="W7EYI8"/>
<gene>
    <name evidence="2" type="ORF">COCVIDRAFT_32620</name>
</gene>
<dbReference type="Gene3D" id="3.90.210.10">
    <property type="entry name" value="Heat-Labile Enterotoxin, subunit A"/>
    <property type="match status" value="1"/>
</dbReference>
<evidence type="ECO:0000313" key="3">
    <source>
        <dbReference type="Proteomes" id="UP000054337"/>
    </source>
</evidence>
<reference evidence="2 3" key="1">
    <citation type="journal article" date="2013" name="PLoS Genet.">
        <title>Comparative genome structure, secondary metabolite, and effector coding capacity across Cochliobolus pathogens.</title>
        <authorList>
            <person name="Condon B.J."/>
            <person name="Leng Y."/>
            <person name="Wu D."/>
            <person name="Bushley K.E."/>
            <person name="Ohm R.A."/>
            <person name="Otillar R."/>
            <person name="Martin J."/>
            <person name="Schackwitz W."/>
            <person name="Grimwood J."/>
            <person name="MohdZainudin N."/>
            <person name="Xue C."/>
            <person name="Wang R."/>
            <person name="Manning V.A."/>
            <person name="Dhillon B."/>
            <person name="Tu Z.J."/>
            <person name="Steffenson B.J."/>
            <person name="Salamov A."/>
            <person name="Sun H."/>
            <person name="Lowry S."/>
            <person name="LaButti K."/>
            <person name="Han J."/>
            <person name="Copeland A."/>
            <person name="Lindquist E."/>
            <person name="Barry K."/>
            <person name="Schmutz J."/>
            <person name="Baker S.E."/>
            <person name="Ciuffetti L.M."/>
            <person name="Grigoriev I.V."/>
            <person name="Zhong S."/>
            <person name="Turgeon B.G."/>
        </authorList>
    </citation>
    <scope>NUCLEOTIDE SEQUENCE [LARGE SCALE GENOMIC DNA]</scope>
    <source>
        <strain evidence="2 3">FI3</strain>
    </source>
</reference>
<dbReference type="RefSeq" id="XP_014562633.1">
    <property type="nucleotide sequence ID" value="XM_014707147.1"/>
</dbReference>
<dbReference type="Pfam" id="PF24494">
    <property type="entry name" value="DUF7587"/>
    <property type="match status" value="1"/>
</dbReference>
<dbReference type="InterPro" id="IPR056009">
    <property type="entry name" value="DUF7587"/>
</dbReference>
<organism evidence="2 3">
    <name type="scientific">Bipolaris victoriae (strain FI3)</name>
    <name type="common">Victoria blight of oats agent</name>
    <name type="synonym">Cochliobolus victoriae</name>
    <dbReference type="NCBI Taxonomy" id="930091"/>
    <lineage>
        <taxon>Eukaryota</taxon>
        <taxon>Fungi</taxon>
        <taxon>Dikarya</taxon>
        <taxon>Ascomycota</taxon>
        <taxon>Pezizomycotina</taxon>
        <taxon>Dothideomycetes</taxon>
        <taxon>Pleosporomycetidae</taxon>
        <taxon>Pleosporales</taxon>
        <taxon>Pleosporineae</taxon>
        <taxon>Pleosporaceae</taxon>
        <taxon>Bipolaris</taxon>
    </lineage>
</organism>
<dbReference type="HOGENOM" id="CLU_121026_0_0_1"/>
<feature type="domain" description="DUF7587" evidence="1">
    <location>
        <begin position="30"/>
        <end position="139"/>
    </location>
</feature>
<dbReference type="GeneID" id="26255035"/>
<dbReference type="OrthoDB" id="3693192at2759"/>
<dbReference type="Proteomes" id="UP000054337">
    <property type="component" value="Unassembled WGS sequence"/>
</dbReference>
<dbReference type="SUPFAM" id="SSF56399">
    <property type="entry name" value="ADP-ribosylation"/>
    <property type="match status" value="1"/>
</dbReference>
<accession>W7EYI8</accession>
<dbReference type="EMBL" id="KI968691">
    <property type="protein sequence ID" value="EUN33131.1"/>
    <property type="molecule type" value="Genomic_DNA"/>
</dbReference>
<protein>
    <recommendedName>
        <fullName evidence="1">DUF7587 domain-containing protein</fullName>
    </recommendedName>
</protein>